<dbReference type="PANTHER" id="PTHR47529:SF1">
    <property type="entry name" value="PERIPLASMIC CHAPERONE PPID"/>
    <property type="match status" value="1"/>
</dbReference>
<dbReference type="InterPro" id="IPR000297">
    <property type="entry name" value="PPIase_PpiC"/>
</dbReference>
<keyword evidence="4 9" id="KW-1133">Transmembrane helix</keyword>
<evidence type="ECO:0000256" key="1">
    <source>
        <dbReference type="ARBA" id="ARBA00004401"/>
    </source>
</evidence>
<evidence type="ECO:0000256" key="3">
    <source>
        <dbReference type="ARBA" id="ARBA00022692"/>
    </source>
</evidence>
<dbReference type="PANTHER" id="PTHR47529">
    <property type="entry name" value="PEPTIDYL-PROLYL CIS-TRANS ISOMERASE D"/>
    <property type="match status" value="1"/>
</dbReference>
<dbReference type="STRING" id="1280941.HY2_01730"/>
<reference evidence="10 11" key="1">
    <citation type="submission" date="2013-04" db="EMBL/GenBank/DDBJ databases">
        <title>Hyphomonas sp. T24B3 Genome Sequencing.</title>
        <authorList>
            <person name="Lai Q."/>
            <person name="Shao Z."/>
        </authorList>
    </citation>
    <scope>NUCLEOTIDE SEQUENCE [LARGE SCALE GENOMIC DNA]</scope>
    <source>
        <strain evidence="10 11">T24B3</strain>
    </source>
</reference>
<evidence type="ECO:0000256" key="7">
    <source>
        <dbReference type="ARBA" id="ARBA00038408"/>
    </source>
</evidence>
<comment type="caution">
    <text evidence="10">The sequence shown here is derived from an EMBL/GenBank/DDBJ whole genome shotgun (WGS) entry which is preliminary data.</text>
</comment>
<keyword evidence="11" id="KW-1185">Reference proteome</keyword>
<dbReference type="GO" id="GO:0003755">
    <property type="term" value="F:peptidyl-prolyl cis-trans isomerase activity"/>
    <property type="evidence" value="ECO:0007669"/>
    <property type="project" value="InterPro"/>
</dbReference>
<feature type="region of interest" description="Disordered" evidence="8">
    <location>
        <begin position="508"/>
        <end position="538"/>
    </location>
</feature>
<keyword evidence="3 9" id="KW-0812">Transmembrane</keyword>
<evidence type="ECO:0000256" key="4">
    <source>
        <dbReference type="ARBA" id="ARBA00022989"/>
    </source>
</evidence>
<gene>
    <name evidence="10" type="ORF">HY3_01815</name>
</gene>
<dbReference type="RefSeq" id="WP_034825512.1">
    <property type="nucleotide sequence ID" value="NZ_AWFA01000012.1"/>
</dbReference>
<evidence type="ECO:0000256" key="9">
    <source>
        <dbReference type="SAM" id="Phobius"/>
    </source>
</evidence>
<dbReference type="AlphaFoldDB" id="A0A062U1V5"/>
<evidence type="ECO:0000256" key="2">
    <source>
        <dbReference type="ARBA" id="ARBA00022475"/>
    </source>
</evidence>
<keyword evidence="2" id="KW-1003">Cell membrane</keyword>
<proteinExistence type="inferred from homology"/>
<accession>A0A328JTG3</accession>
<comment type="similarity">
    <text evidence="7">Belongs to the PpiD chaperone family.</text>
</comment>
<accession>A0A062U1V5</accession>
<evidence type="ECO:0000256" key="5">
    <source>
        <dbReference type="ARBA" id="ARBA00023136"/>
    </source>
</evidence>
<keyword evidence="5 9" id="KW-0472">Membrane</keyword>
<dbReference type="eggNOG" id="COG0760">
    <property type="taxonomic scope" value="Bacteria"/>
</dbReference>
<dbReference type="InterPro" id="IPR027304">
    <property type="entry name" value="Trigger_fact/SurA_dom_sf"/>
</dbReference>
<protein>
    <submittedName>
        <fullName evidence="10">Uncharacterized protein</fullName>
    </submittedName>
</protein>
<dbReference type="InterPro" id="IPR052029">
    <property type="entry name" value="PpiD_chaperone"/>
</dbReference>
<dbReference type="OrthoDB" id="9768393at2"/>
<dbReference type="GO" id="GO:0005886">
    <property type="term" value="C:plasma membrane"/>
    <property type="evidence" value="ECO:0007669"/>
    <property type="project" value="UniProtKB-SubCell"/>
</dbReference>
<dbReference type="SUPFAM" id="SSF109998">
    <property type="entry name" value="Triger factor/SurA peptide-binding domain-like"/>
    <property type="match status" value="1"/>
</dbReference>
<organism evidence="10 11">
    <name type="scientific">Hyphomonas pacifica</name>
    <dbReference type="NCBI Taxonomy" id="1280941"/>
    <lineage>
        <taxon>Bacteria</taxon>
        <taxon>Pseudomonadati</taxon>
        <taxon>Pseudomonadota</taxon>
        <taxon>Alphaproteobacteria</taxon>
        <taxon>Hyphomonadales</taxon>
        <taxon>Hyphomonadaceae</taxon>
        <taxon>Hyphomonas</taxon>
    </lineage>
</organism>
<name>A0A062U1V5_9PROT</name>
<keyword evidence="6" id="KW-0143">Chaperone</keyword>
<feature type="transmembrane region" description="Helical" evidence="9">
    <location>
        <begin position="12"/>
        <end position="30"/>
    </location>
</feature>
<dbReference type="Pfam" id="PF13624">
    <property type="entry name" value="SurA_N_3"/>
    <property type="match status" value="1"/>
</dbReference>
<sequence>MLALMKSLMNSFVGKIIVMIIIAGMAFWGVDQMFAQIRGGLGSNLAASGSRSIDPQAFDRRVETVIRNINAESEEPMTKSQLQEQGMIDQLFQMEAAKLTLLGFAESIGIHPSADAVVEELKTVDAFKNPLTGALDLDTYRQVLYSSRITQKEYEQQVADDLILKALRNGANAAIYPAKTLSNLQARYIGEEREVAWFLLDATKLPEPDAPTDEEVRAFYDENLESLKQPERRMIDMLKMSSEDFISQVTVTDQEIATIYEASKTERYSEPDTRTYVELYFDTREAARSAFGLLAAGGDSASLQGVANRETKTGRKEGTADKDLAEAMFGPGKQSGALFGPVERGNQWMIARLMSVQPGAVLPLEQVEQEIRDQLSRERAEVMLYEKMEALDRAIGAGYPLSQIGEELNVPIMTFAPVGPQGVTEEGAPMVSLINAGDAFAQAFQIPVGETSNRYDGPTGIFLTSPRKIIEAYTPEFDQIKERVRRNLLRERETNARQTALDQLKERLQSGETTLEVEARKSDTEVESPPAPISRRNAADTGLPTQAIASIFSGKEGEVFTFPSRDGNIVLVLEVLRITPPDETQIASIAPIADTSLITSLQSDLNQALDGEIQAYMKLRTNEAALNAYKASISTDQ</sequence>
<evidence type="ECO:0000313" key="11">
    <source>
        <dbReference type="Proteomes" id="UP000249123"/>
    </source>
</evidence>
<comment type="subcellular location">
    <subcellularLocation>
        <location evidence="1">Cell membrane</location>
        <topology evidence="1">Single-pass type II membrane protein</topology>
    </subcellularLocation>
</comment>
<dbReference type="Proteomes" id="UP000249123">
    <property type="component" value="Unassembled WGS sequence"/>
</dbReference>
<evidence type="ECO:0000313" key="10">
    <source>
        <dbReference type="EMBL" id="RAN34367.1"/>
    </source>
</evidence>
<dbReference type="Pfam" id="PF13145">
    <property type="entry name" value="Rotamase_2"/>
    <property type="match status" value="1"/>
</dbReference>
<evidence type="ECO:0000256" key="6">
    <source>
        <dbReference type="ARBA" id="ARBA00023186"/>
    </source>
</evidence>
<dbReference type="EMBL" id="AWFB01000012">
    <property type="protein sequence ID" value="RAN34367.1"/>
    <property type="molecule type" value="Genomic_DNA"/>
</dbReference>
<evidence type="ECO:0000256" key="8">
    <source>
        <dbReference type="SAM" id="MobiDB-lite"/>
    </source>
</evidence>